<dbReference type="PANTHER" id="PTHR40042:SF1">
    <property type="entry name" value="DUF1405 DOMAIN-CONTAINING PROTEIN"/>
    <property type="match status" value="1"/>
</dbReference>
<accession>A0A9W5S3Q0</accession>
<feature type="transmembrane region" description="Helical" evidence="1">
    <location>
        <begin position="48"/>
        <end position="72"/>
    </location>
</feature>
<dbReference type="PANTHER" id="PTHR40042">
    <property type="entry name" value="HYPOTHETICAL MEMBRANE SPANNING PROTEIN"/>
    <property type="match status" value="1"/>
</dbReference>
<dbReference type="InterPro" id="IPR009845">
    <property type="entry name" value="DUF1405"/>
</dbReference>
<keyword evidence="3" id="KW-1185">Reference proteome</keyword>
<gene>
    <name evidence="2" type="ORF">BG53_03780</name>
</gene>
<evidence type="ECO:0008006" key="4">
    <source>
        <dbReference type="Google" id="ProtNLM"/>
    </source>
</evidence>
<evidence type="ECO:0000313" key="2">
    <source>
        <dbReference type="EMBL" id="EXX92117.1"/>
    </source>
</evidence>
<dbReference type="Proteomes" id="UP000053750">
    <property type="component" value="Unassembled WGS sequence"/>
</dbReference>
<evidence type="ECO:0000313" key="3">
    <source>
        <dbReference type="Proteomes" id="UP000053750"/>
    </source>
</evidence>
<keyword evidence="1" id="KW-0812">Transmembrane</keyword>
<feature type="transmembrane region" description="Helical" evidence="1">
    <location>
        <begin position="84"/>
        <end position="104"/>
    </location>
</feature>
<keyword evidence="1" id="KW-1133">Transmembrane helix</keyword>
<sequence length="222" mass="25366">MPVSWLWSESVLMKRSFLWLLFLSNAAGTAYGYIWYGNQLAYTLDNHPLWRIVFVPDSPTASLFFTFVLLFFLFPPKVETRGYLLLRMVVEALAVVTLVKYGIWAVTMNAAQGAQGEALNWQNWMLIASHSAMAVEGLLYVRFMRFGRMAAALAFGWILLNDAVDYTFEVYPWLPRVLIDNIQAIRNFTVGLSAASFLVTLLALAHKRSLLYRNSRRHNAKV</sequence>
<keyword evidence="1" id="KW-0472">Membrane</keyword>
<dbReference type="OrthoDB" id="152213at2"/>
<comment type="caution">
    <text evidence="2">The sequence shown here is derived from an EMBL/GenBank/DDBJ whole genome shotgun (WGS) entry which is preliminary data.</text>
</comment>
<protein>
    <recommendedName>
        <fullName evidence="4">DUF1405 domain-containing protein</fullName>
    </recommendedName>
</protein>
<feature type="transmembrane region" description="Helical" evidence="1">
    <location>
        <begin position="188"/>
        <end position="206"/>
    </location>
</feature>
<dbReference type="EMBL" id="JFHU01000015">
    <property type="protein sequence ID" value="EXX92117.1"/>
    <property type="molecule type" value="Genomic_DNA"/>
</dbReference>
<reference evidence="2 3" key="1">
    <citation type="submission" date="2014-02" db="EMBL/GenBank/DDBJ databases">
        <title>Genome sequence of Paenibacillus darwinianus reveals adaptive mechanisms for survival in Antarctic soils.</title>
        <authorList>
            <person name="Dsouza M."/>
            <person name="Taylor M.W."/>
            <person name="Turner S.J."/>
            <person name="Aislabie J."/>
        </authorList>
    </citation>
    <scope>NUCLEOTIDE SEQUENCE [LARGE SCALE GENOMIC DNA]</scope>
    <source>
        <strain evidence="2 3">CE1</strain>
    </source>
</reference>
<proteinExistence type="predicted"/>
<evidence type="ECO:0000256" key="1">
    <source>
        <dbReference type="SAM" id="Phobius"/>
    </source>
</evidence>
<organism evidence="2 3">
    <name type="scientific">Paenibacillus darwinianus</name>
    <dbReference type="NCBI Taxonomy" id="1380763"/>
    <lineage>
        <taxon>Bacteria</taxon>
        <taxon>Bacillati</taxon>
        <taxon>Bacillota</taxon>
        <taxon>Bacilli</taxon>
        <taxon>Bacillales</taxon>
        <taxon>Paenibacillaceae</taxon>
        <taxon>Paenibacillus</taxon>
    </lineage>
</organism>
<feature type="transmembrane region" description="Helical" evidence="1">
    <location>
        <begin position="150"/>
        <end position="168"/>
    </location>
</feature>
<dbReference type="AlphaFoldDB" id="A0A9W5S3Q0"/>
<dbReference type="RefSeq" id="WP_036582525.1">
    <property type="nucleotide sequence ID" value="NZ_KK082160.1"/>
</dbReference>
<feature type="transmembrane region" description="Helical" evidence="1">
    <location>
        <begin position="124"/>
        <end position="143"/>
    </location>
</feature>
<name>A0A9W5S3Q0_9BACL</name>
<dbReference type="Pfam" id="PF07187">
    <property type="entry name" value="DUF1405"/>
    <property type="match status" value="1"/>
</dbReference>